<feature type="transmembrane region" description="Helical" evidence="1">
    <location>
        <begin position="144"/>
        <end position="170"/>
    </location>
</feature>
<dbReference type="EMBL" id="RYFG02000107">
    <property type="protein sequence ID" value="TRW92697.1"/>
    <property type="molecule type" value="Genomic_DNA"/>
</dbReference>
<organism evidence="3 4">
    <name type="scientific">Candidatus Methylobacter oryzae</name>
    <dbReference type="NCBI Taxonomy" id="2497749"/>
    <lineage>
        <taxon>Bacteria</taxon>
        <taxon>Pseudomonadati</taxon>
        <taxon>Pseudomonadota</taxon>
        <taxon>Gammaproteobacteria</taxon>
        <taxon>Methylococcales</taxon>
        <taxon>Methylococcaceae</taxon>
        <taxon>Methylobacter</taxon>
    </lineage>
</organism>
<comment type="caution">
    <text evidence="3">The sequence shown here is derived from an EMBL/GenBank/DDBJ whole genome shotgun (WGS) entry which is preliminary data.</text>
</comment>
<dbReference type="Proteomes" id="UP000733744">
    <property type="component" value="Unassembled WGS sequence"/>
</dbReference>
<feature type="domain" description="Heparan-alpha-glucosaminide N-acetyltransferase catalytic" evidence="2">
    <location>
        <begin position="7"/>
        <end position="219"/>
    </location>
</feature>
<feature type="transmembrane region" description="Helical" evidence="1">
    <location>
        <begin position="219"/>
        <end position="239"/>
    </location>
</feature>
<feature type="transmembrane region" description="Helical" evidence="1">
    <location>
        <begin position="308"/>
        <end position="328"/>
    </location>
</feature>
<dbReference type="InterPro" id="IPR012429">
    <property type="entry name" value="HGSNAT_cat"/>
</dbReference>
<reference evidence="3 4" key="1">
    <citation type="journal article" date="2019" name="Antonie Van Leeuwenhoek">
        <title>Description of 'Ca. Methylobacter oryzae' KRF1, a novel species from the environmentally important Methylobacter clade 2.</title>
        <authorList>
            <person name="Khatri K."/>
            <person name="Mohite J.A."/>
            <person name="Pandit P.S."/>
            <person name="Bahulikar R."/>
            <person name="Rahalkar M.C."/>
        </authorList>
    </citation>
    <scope>NUCLEOTIDE SEQUENCE [LARGE SCALE GENOMIC DNA]</scope>
    <source>
        <strain evidence="3 4">KRF1</strain>
    </source>
</reference>
<evidence type="ECO:0000313" key="4">
    <source>
        <dbReference type="Proteomes" id="UP000733744"/>
    </source>
</evidence>
<name>A0ABY3C823_9GAMM</name>
<sequence>MKPSLQRLNSIDCVRGLVILLMALDHTRDYFSGAQFSPLDLEHTNAAYFLTRWITHICAPTFVFLAGVSAYLSTVRHAMSKLELSAYLAKRGLWLVILELTVVRFGWTFNLDFHYAIIQVIWALGWSMLVLSVLVFLPRWAIALFAVLNIFGHNMLDAVQPSAFGNWAWIWTVLHVSGNVEYWPGYALSVLYPLIPWLGVMAAGYCFGPLFLETPKFRLSVVLGLVGAMLALFVILRLFNLYGDASLWTTQKDSLITFFSFINVSKYPPSLLYLLVTLSVMFLLLLLFEWTKVPWFSKPLLIFGKTPLFFYVLHIPLIHGAMALILQIRGLPNDWLFTGSLAKPFPEVPVPEYGYNLSTVYFFWMLVVCLLFPLCNVFSSYKQNHPEKRWLSYL</sequence>
<proteinExistence type="predicted"/>
<feature type="transmembrane region" description="Helical" evidence="1">
    <location>
        <begin position="190"/>
        <end position="212"/>
    </location>
</feature>
<feature type="transmembrane region" description="Helical" evidence="1">
    <location>
        <begin position="53"/>
        <end position="72"/>
    </location>
</feature>
<dbReference type="PANTHER" id="PTHR40407:SF1">
    <property type="entry name" value="HEPARAN-ALPHA-GLUCOSAMINIDE N-ACETYLTRANSFERASE CATALYTIC DOMAIN-CONTAINING PROTEIN"/>
    <property type="match status" value="1"/>
</dbReference>
<dbReference type="Pfam" id="PF07786">
    <property type="entry name" value="HGSNAT_cat"/>
    <property type="match status" value="1"/>
</dbReference>
<evidence type="ECO:0000256" key="1">
    <source>
        <dbReference type="SAM" id="Phobius"/>
    </source>
</evidence>
<feature type="transmembrane region" description="Helical" evidence="1">
    <location>
        <begin position="115"/>
        <end position="137"/>
    </location>
</feature>
<feature type="transmembrane region" description="Helical" evidence="1">
    <location>
        <begin position="361"/>
        <end position="381"/>
    </location>
</feature>
<evidence type="ECO:0000313" key="3">
    <source>
        <dbReference type="EMBL" id="TRW92697.1"/>
    </source>
</evidence>
<dbReference type="PANTHER" id="PTHR40407">
    <property type="entry name" value="MEMBRANE PROTEIN-LIKE PROTEIN"/>
    <property type="match status" value="1"/>
</dbReference>
<keyword evidence="1" id="KW-1133">Transmembrane helix</keyword>
<evidence type="ECO:0000259" key="2">
    <source>
        <dbReference type="Pfam" id="PF07786"/>
    </source>
</evidence>
<keyword evidence="1" id="KW-0812">Transmembrane</keyword>
<accession>A0ABY3C823</accession>
<gene>
    <name evidence="3" type="ORF">EKO24_014820</name>
</gene>
<keyword evidence="4" id="KW-1185">Reference proteome</keyword>
<keyword evidence="1" id="KW-0472">Membrane</keyword>
<protein>
    <submittedName>
        <fullName evidence="3">DUF1624 domain-containing protein</fullName>
    </submittedName>
</protein>
<dbReference type="RefSeq" id="WP_127028487.1">
    <property type="nucleotide sequence ID" value="NZ_RYFG02000107.1"/>
</dbReference>
<feature type="transmembrane region" description="Helical" evidence="1">
    <location>
        <begin position="270"/>
        <end position="288"/>
    </location>
</feature>